<accession>A0A0E9U2N2</accession>
<reference evidence="1" key="1">
    <citation type="submission" date="2014-11" db="EMBL/GenBank/DDBJ databases">
        <authorList>
            <person name="Amaro Gonzalez C."/>
        </authorList>
    </citation>
    <scope>NUCLEOTIDE SEQUENCE</scope>
</reference>
<dbReference type="EMBL" id="GBXM01043300">
    <property type="protein sequence ID" value="JAH65277.1"/>
    <property type="molecule type" value="Transcribed_RNA"/>
</dbReference>
<sequence>MCITYLGNAGCGVRSTSRLAKQQGCVYLSQQQLAGYIV</sequence>
<name>A0A0E9U2N2_ANGAN</name>
<proteinExistence type="predicted"/>
<organism evidence="1">
    <name type="scientific">Anguilla anguilla</name>
    <name type="common">European freshwater eel</name>
    <name type="synonym">Muraena anguilla</name>
    <dbReference type="NCBI Taxonomy" id="7936"/>
    <lineage>
        <taxon>Eukaryota</taxon>
        <taxon>Metazoa</taxon>
        <taxon>Chordata</taxon>
        <taxon>Craniata</taxon>
        <taxon>Vertebrata</taxon>
        <taxon>Euteleostomi</taxon>
        <taxon>Actinopterygii</taxon>
        <taxon>Neopterygii</taxon>
        <taxon>Teleostei</taxon>
        <taxon>Anguilliformes</taxon>
        <taxon>Anguillidae</taxon>
        <taxon>Anguilla</taxon>
    </lineage>
</organism>
<evidence type="ECO:0000313" key="1">
    <source>
        <dbReference type="EMBL" id="JAH59992.1"/>
    </source>
</evidence>
<dbReference type="AlphaFoldDB" id="A0A0E9U2N2"/>
<dbReference type="EMBL" id="GBXM01048585">
    <property type="protein sequence ID" value="JAH59992.1"/>
    <property type="molecule type" value="Transcribed_RNA"/>
</dbReference>
<reference evidence="1" key="2">
    <citation type="journal article" date="2015" name="Fish Shellfish Immunol.">
        <title>Early steps in the European eel (Anguilla anguilla)-Vibrio vulnificus interaction in the gills: Role of the RtxA13 toxin.</title>
        <authorList>
            <person name="Callol A."/>
            <person name="Pajuelo D."/>
            <person name="Ebbesson L."/>
            <person name="Teles M."/>
            <person name="MacKenzie S."/>
            <person name="Amaro C."/>
        </authorList>
    </citation>
    <scope>NUCLEOTIDE SEQUENCE</scope>
</reference>
<protein>
    <submittedName>
        <fullName evidence="1">Uncharacterized protein</fullName>
    </submittedName>
</protein>